<organism evidence="1 2">
    <name type="scientific">Marinobacter salarius</name>
    <dbReference type="NCBI Taxonomy" id="1420917"/>
    <lineage>
        <taxon>Bacteria</taxon>
        <taxon>Pseudomonadati</taxon>
        <taxon>Pseudomonadota</taxon>
        <taxon>Gammaproteobacteria</taxon>
        <taxon>Pseudomonadales</taxon>
        <taxon>Marinobacteraceae</taxon>
        <taxon>Marinobacter</taxon>
    </lineage>
</organism>
<dbReference type="EMBL" id="CP020932">
    <property type="protein sequence ID" value="ARM86142.1"/>
    <property type="molecule type" value="Genomic_DNA"/>
</dbReference>
<gene>
    <name evidence="1" type="ORF">MARSALSMR5_04122</name>
</gene>
<sequence>MTHENFVVPEGLMDRVRDELKTKNHDAIANQVWLNHPAELDAPLIVGTGGGCEAYMVDVPCTDQNILIVWTDEGGCDLPELDSWMVSVQIGEQISEDPLLALSHTHVNVADTARKAAIDTFNEAGEVEFDTENAPVKRVADGWKVQCWVWVDAESAGMEHLDDEADEDNVEIGYIAAVEHDHITFEDAKASLGDGSGAFVSGWAPMTDEEITDYELKPVRLRQCGTHHDCD</sequence>
<accession>A0A1W6KFP1</accession>
<geneLocation type="plasmid" evidence="2">
    <name>psmr5</name>
</geneLocation>
<keyword evidence="1" id="KW-0614">Plasmid</keyword>
<dbReference type="Proteomes" id="UP000193100">
    <property type="component" value="Plasmid pSMR5"/>
</dbReference>
<proteinExistence type="predicted"/>
<reference evidence="1 2" key="1">
    <citation type="submission" date="2017-04" db="EMBL/GenBank/DDBJ databases">
        <title>Genome Sequence of Marinobacter salarius strain SMR5 Isolated from a culture of the Diatom Skeletonema marinoi.</title>
        <authorList>
            <person name="Topel M."/>
            <person name="Pinder M.I.M."/>
            <person name="Johansson O.N."/>
            <person name="Kourtchenko O."/>
            <person name="Godhe A."/>
            <person name="Clarke A.K."/>
        </authorList>
    </citation>
    <scope>NUCLEOTIDE SEQUENCE [LARGE SCALE GENOMIC DNA]</scope>
    <source>
        <strain evidence="1 2">SMR5</strain>
        <plasmid evidence="2">Plasmid psmr5</plasmid>
    </source>
</reference>
<name>A0A1W6KFP1_9GAMM</name>
<protein>
    <submittedName>
        <fullName evidence="1">Uncharacterized protein</fullName>
    </submittedName>
</protein>
<evidence type="ECO:0000313" key="2">
    <source>
        <dbReference type="Proteomes" id="UP000193100"/>
    </source>
</evidence>
<dbReference type="RefSeq" id="WP_085682107.1">
    <property type="nucleotide sequence ID" value="NZ_CP020932.1"/>
</dbReference>
<evidence type="ECO:0000313" key="1">
    <source>
        <dbReference type="EMBL" id="ARM86142.1"/>
    </source>
</evidence>
<dbReference type="AlphaFoldDB" id="A0A1W6KFP1"/>
<dbReference type="GeneID" id="77258028"/>